<keyword evidence="6" id="KW-0029">Amino-acid transport</keyword>
<dbReference type="InterPro" id="IPR035906">
    <property type="entry name" value="MetI-like_sf"/>
</dbReference>
<dbReference type="CDD" id="cd06261">
    <property type="entry name" value="TM_PBP2"/>
    <property type="match status" value="1"/>
</dbReference>
<feature type="transmembrane region" description="Helical" evidence="9">
    <location>
        <begin position="27"/>
        <end position="47"/>
    </location>
</feature>
<dbReference type="PANTHER" id="PTHR30614:SF20">
    <property type="entry name" value="GLUTAMINE TRANSPORT SYSTEM PERMEASE PROTEIN GLNP"/>
    <property type="match status" value="1"/>
</dbReference>
<gene>
    <name evidence="11" type="ordered locus">TherJR_1192</name>
</gene>
<dbReference type="STRING" id="635013.TherJR_1192"/>
<evidence type="ECO:0000256" key="9">
    <source>
        <dbReference type="RuleBase" id="RU363032"/>
    </source>
</evidence>
<dbReference type="GO" id="GO:0022857">
    <property type="term" value="F:transmembrane transporter activity"/>
    <property type="evidence" value="ECO:0007669"/>
    <property type="project" value="InterPro"/>
</dbReference>
<evidence type="ECO:0000256" key="1">
    <source>
        <dbReference type="ARBA" id="ARBA00004651"/>
    </source>
</evidence>
<evidence type="ECO:0000256" key="2">
    <source>
        <dbReference type="ARBA" id="ARBA00010072"/>
    </source>
</evidence>
<dbReference type="GO" id="GO:0006865">
    <property type="term" value="P:amino acid transport"/>
    <property type="evidence" value="ECO:0007669"/>
    <property type="project" value="UniProtKB-KW"/>
</dbReference>
<evidence type="ECO:0000256" key="5">
    <source>
        <dbReference type="ARBA" id="ARBA00022692"/>
    </source>
</evidence>
<dbReference type="Proteomes" id="UP000002377">
    <property type="component" value="Chromosome"/>
</dbReference>
<proteinExistence type="inferred from homology"/>
<dbReference type="RefSeq" id="WP_013120075.1">
    <property type="nucleotide sequence ID" value="NC_014152.1"/>
</dbReference>
<evidence type="ECO:0000256" key="4">
    <source>
        <dbReference type="ARBA" id="ARBA00022475"/>
    </source>
</evidence>
<evidence type="ECO:0000313" key="11">
    <source>
        <dbReference type="EMBL" id="ADG82056.1"/>
    </source>
</evidence>
<comment type="subcellular location">
    <subcellularLocation>
        <location evidence="1 9">Cell membrane</location>
        <topology evidence="1 9">Multi-pass membrane protein</topology>
    </subcellularLocation>
</comment>
<dbReference type="HOGENOM" id="CLU_019602_1_1_9"/>
<keyword evidence="8 9" id="KW-0472">Membrane</keyword>
<dbReference type="PROSITE" id="PS50928">
    <property type="entry name" value="ABC_TM1"/>
    <property type="match status" value="1"/>
</dbReference>
<keyword evidence="5 9" id="KW-0812">Transmembrane</keyword>
<evidence type="ECO:0000256" key="8">
    <source>
        <dbReference type="ARBA" id="ARBA00023136"/>
    </source>
</evidence>
<keyword evidence="3 9" id="KW-0813">Transport</keyword>
<keyword evidence="7 9" id="KW-1133">Transmembrane helix</keyword>
<dbReference type="InterPro" id="IPR000515">
    <property type="entry name" value="MetI-like"/>
</dbReference>
<organism evidence="11 12">
    <name type="scientific">Thermincola potens (strain JR)</name>
    <dbReference type="NCBI Taxonomy" id="635013"/>
    <lineage>
        <taxon>Bacteria</taxon>
        <taxon>Bacillati</taxon>
        <taxon>Bacillota</taxon>
        <taxon>Clostridia</taxon>
        <taxon>Eubacteriales</taxon>
        <taxon>Thermincolaceae</taxon>
        <taxon>Thermincola</taxon>
    </lineage>
</organism>
<name>D5XEI5_THEPJ</name>
<dbReference type="FunFam" id="1.10.3720.10:FF:000033">
    <property type="entry name" value="Polar amino acid ABC transporter permease"/>
    <property type="match status" value="1"/>
</dbReference>
<evidence type="ECO:0000259" key="10">
    <source>
        <dbReference type="PROSITE" id="PS50928"/>
    </source>
</evidence>
<dbReference type="KEGG" id="tjr:TherJR_1192"/>
<dbReference type="Pfam" id="PF00528">
    <property type="entry name" value="BPD_transp_1"/>
    <property type="match status" value="1"/>
</dbReference>
<dbReference type="EMBL" id="CP002028">
    <property type="protein sequence ID" value="ADG82056.1"/>
    <property type="molecule type" value="Genomic_DNA"/>
</dbReference>
<protein>
    <submittedName>
        <fullName evidence="11">Polar amino acid ABC transporter, inner membrane subunit</fullName>
    </submittedName>
</protein>
<dbReference type="AlphaFoldDB" id="D5XEI5"/>
<dbReference type="eggNOG" id="COG0765">
    <property type="taxonomic scope" value="Bacteria"/>
</dbReference>
<keyword evidence="12" id="KW-1185">Reference proteome</keyword>
<dbReference type="PANTHER" id="PTHR30614">
    <property type="entry name" value="MEMBRANE COMPONENT OF AMINO ACID ABC TRANSPORTER"/>
    <property type="match status" value="1"/>
</dbReference>
<dbReference type="NCBIfam" id="TIGR01726">
    <property type="entry name" value="HEQRo_perm_3TM"/>
    <property type="match status" value="1"/>
</dbReference>
<keyword evidence="4" id="KW-1003">Cell membrane</keyword>
<dbReference type="SUPFAM" id="SSF161098">
    <property type="entry name" value="MetI-like"/>
    <property type="match status" value="1"/>
</dbReference>
<dbReference type="Gene3D" id="1.10.3720.10">
    <property type="entry name" value="MetI-like"/>
    <property type="match status" value="1"/>
</dbReference>
<dbReference type="InterPro" id="IPR043429">
    <property type="entry name" value="ArtM/GltK/GlnP/TcyL/YhdX-like"/>
</dbReference>
<dbReference type="GO" id="GO:0043190">
    <property type="term" value="C:ATP-binding cassette (ABC) transporter complex"/>
    <property type="evidence" value="ECO:0007669"/>
    <property type="project" value="InterPro"/>
</dbReference>
<evidence type="ECO:0000256" key="3">
    <source>
        <dbReference type="ARBA" id="ARBA00022448"/>
    </source>
</evidence>
<feature type="transmembrane region" description="Helical" evidence="9">
    <location>
        <begin position="192"/>
        <end position="214"/>
    </location>
</feature>
<evidence type="ECO:0000256" key="6">
    <source>
        <dbReference type="ARBA" id="ARBA00022970"/>
    </source>
</evidence>
<reference evidence="11 12" key="1">
    <citation type="submission" date="2010-05" db="EMBL/GenBank/DDBJ databases">
        <title>Complete sequence of Thermincola sp. JR.</title>
        <authorList>
            <consortium name="US DOE Joint Genome Institute"/>
            <person name="Lucas S."/>
            <person name="Copeland A."/>
            <person name="Lapidus A."/>
            <person name="Cheng J.-F."/>
            <person name="Bruce D."/>
            <person name="Goodwin L."/>
            <person name="Pitluck S."/>
            <person name="Chertkov O."/>
            <person name="Detter J.C."/>
            <person name="Han C."/>
            <person name="Tapia R."/>
            <person name="Land M."/>
            <person name="Hauser L."/>
            <person name="Kyrpides N."/>
            <person name="Mikhailova N."/>
            <person name="Hazen T.C."/>
            <person name="Woyke T."/>
        </authorList>
    </citation>
    <scope>NUCLEOTIDE SEQUENCE [LARGE SCALE GENOMIC DNA]</scope>
    <source>
        <strain evidence="11 12">JR</strain>
    </source>
</reference>
<evidence type="ECO:0000313" key="12">
    <source>
        <dbReference type="Proteomes" id="UP000002377"/>
    </source>
</evidence>
<dbReference type="InterPro" id="IPR010065">
    <property type="entry name" value="AA_ABC_transptr_permease_3TM"/>
</dbReference>
<feature type="domain" description="ABC transmembrane type-1" evidence="10">
    <location>
        <begin position="23"/>
        <end position="211"/>
    </location>
</feature>
<evidence type="ECO:0000256" key="7">
    <source>
        <dbReference type="ARBA" id="ARBA00022989"/>
    </source>
</evidence>
<comment type="similarity">
    <text evidence="2">Belongs to the binding-protein-dependent transport system permease family. HisMQ subfamily.</text>
</comment>
<sequence length="225" mass="24853">MTLGIIRFDIIAEYLPMMLKIGVKTTIQLTVISVSIGTVLGLIFSILRLSKFKILSFLSAVYVDFFRGTPLLVQILMFHFAIMPAIGRFPSIVSGLVALSLNSGAYIAEIFRAGIQSIDRGQMEAARSLGMTYGQAMRYIIVPQAFKRVLPALGNEFIAMLKDSSLVSVIAVQELAMTGSLISGRTARPFEAWIPVAILYLILTMVLSRFVAYLERRFGKSDTRS</sequence>
<accession>D5XEI5</accession>
<dbReference type="OrthoDB" id="9787841at2"/>